<organism evidence="1 2">
    <name type="scientific">Acorus gramineus</name>
    <name type="common">Dwarf sweet flag</name>
    <dbReference type="NCBI Taxonomy" id="55184"/>
    <lineage>
        <taxon>Eukaryota</taxon>
        <taxon>Viridiplantae</taxon>
        <taxon>Streptophyta</taxon>
        <taxon>Embryophyta</taxon>
        <taxon>Tracheophyta</taxon>
        <taxon>Spermatophyta</taxon>
        <taxon>Magnoliopsida</taxon>
        <taxon>Liliopsida</taxon>
        <taxon>Acoraceae</taxon>
        <taxon>Acorus</taxon>
    </lineage>
</organism>
<dbReference type="AlphaFoldDB" id="A0AAV9AB30"/>
<dbReference type="EMBL" id="JAUJYN010000010">
    <property type="protein sequence ID" value="KAK1261382.1"/>
    <property type="molecule type" value="Genomic_DNA"/>
</dbReference>
<evidence type="ECO:0000313" key="1">
    <source>
        <dbReference type="EMBL" id="KAK1261382.1"/>
    </source>
</evidence>
<accession>A0AAV9AB30</accession>
<evidence type="ECO:0000313" key="2">
    <source>
        <dbReference type="Proteomes" id="UP001179952"/>
    </source>
</evidence>
<reference evidence="1" key="1">
    <citation type="journal article" date="2023" name="Nat. Commun.">
        <title>Diploid and tetraploid genomes of Acorus and the evolution of monocots.</title>
        <authorList>
            <person name="Ma L."/>
            <person name="Liu K.W."/>
            <person name="Li Z."/>
            <person name="Hsiao Y.Y."/>
            <person name="Qi Y."/>
            <person name="Fu T."/>
            <person name="Tang G.D."/>
            <person name="Zhang D."/>
            <person name="Sun W.H."/>
            <person name="Liu D.K."/>
            <person name="Li Y."/>
            <person name="Chen G.Z."/>
            <person name="Liu X.D."/>
            <person name="Liao X.Y."/>
            <person name="Jiang Y.T."/>
            <person name="Yu X."/>
            <person name="Hao Y."/>
            <person name="Huang J."/>
            <person name="Zhao X.W."/>
            <person name="Ke S."/>
            <person name="Chen Y.Y."/>
            <person name="Wu W.L."/>
            <person name="Hsu J.L."/>
            <person name="Lin Y.F."/>
            <person name="Huang M.D."/>
            <person name="Li C.Y."/>
            <person name="Huang L."/>
            <person name="Wang Z.W."/>
            <person name="Zhao X."/>
            <person name="Zhong W.Y."/>
            <person name="Peng D.H."/>
            <person name="Ahmad S."/>
            <person name="Lan S."/>
            <person name="Zhang J.S."/>
            <person name="Tsai W.C."/>
            <person name="Van de Peer Y."/>
            <person name="Liu Z.J."/>
        </authorList>
    </citation>
    <scope>NUCLEOTIDE SEQUENCE</scope>
    <source>
        <strain evidence="1">SCP</strain>
    </source>
</reference>
<reference evidence="1" key="2">
    <citation type="submission" date="2023-06" db="EMBL/GenBank/DDBJ databases">
        <authorList>
            <person name="Ma L."/>
            <person name="Liu K.-W."/>
            <person name="Li Z."/>
            <person name="Hsiao Y.-Y."/>
            <person name="Qi Y."/>
            <person name="Fu T."/>
            <person name="Tang G."/>
            <person name="Zhang D."/>
            <person name="Sun W.-H."/>
            <person name="Liu D.-K."/>
            <person name="Li Y."/>
            <person name="Chen G.-Z."/>
            <person name="Liu X.-D."/>
            <person name="Liao X.-Y."/>
            <person name="Jiang Y.-T."/>
            <person name="Yu X."/>
            <person name="Hao Y."/>
            <person name="Huang J."/>
            <person name="Zhao X.-W."/>
            <person name="Ke S."/>
            <person name="Chen Y.-Y."/>
            <person name="Wu W.-L."/>
            <person name="Hsu J.-L."/>
            <person name="Lin Y.-F."/>
            <person name="Huang M.-D."/>
            <person name="Li C.-Y."/>
            <person name="Huang L."/>
            <person name="Wang Z.-W."/>
            <person name="Zhao X."/>
            <person name="Zhong W.-Y."/>
            <person name="Peng D.-H."/>
            <person name="Ahmad S."/>
            <person name="Lan S."/>
            <person name="Zhang J.-S."/>
            <person name="Tsai W.-C."/>
            <person name="Van De Peer Y."/>
            <person name="Liu Z.-J."/>
        </authorList>
    </citation>
    <scope>NUCLEOTIDE SEQUENCE</scope>
    <source>
        <strain evidence="1">SCP</strain>
        <tissue evidence="1">Leaves</tissue>
    </source>
</reference>
<sequence>MMPQIQFPFVTTVLAAISTFLRRPSLDHTLLHRVFFQTRRKPLLLGHATLAVYVEDQQRLRHAPAHAERALEIKPRPQPRIPTACAVATRRPNNRGILRMHERGVVHVYHEVRPALRSRPHHPTLRTQVRVRLVQNREPFGHRLYASP</sequence>
<evidence type="ECO:0008006" key="3">
    <source>
        <dbReference type="Google" id="ProtNLM"/>
    </source>
</evidence>
<gene>
    <name evidence="1" type="ORF">QJS04_geneDACA019509</name>
</gene>
<proteinExistence type="predicted"/>
<keyword evidence="2" id="KW-1185">Reference proteome</keyword>
<comment type="caution">
    <text evidence="1">The sequence shown here is derived from an EMBL/GenBank/DDBJ whole genome shotgun (WGS) entry which is preliminary data.</text>
</comment>
<name>A0AAV9AB30_ACOGR</name>
<protein>
    <recommendedName>
        <fullName evidence="3">Secreted protein</fullName>
    </recommendedName>
</protein>
<dbReference type="Proteomes" id="UP001179952">
    <property type="component" value="Unassembled WGS sequence"/>
</dbReference>